<dbReference type="AlphaFoldDB" id="A0A1X7ILX1"/>
<evidence type="ECO:0000313" key="4">
    <source>
        <dbReference type="EMBL" id="SMG15878.1"/>
    </source>
</evidence>
<dbReference type="InterPro" id="IPR010559">
    <property type="entry name" value="Sig_transdc_His_kin_internal"/>
</dbReference>
<keyword evidence="1" id="KW-1133">Transmembrane helix</keyword>
<dbReference type="GO" id="GO:0016020">
    <property type="term" value="C:membrane"/>
    <property type="evidence" value="ECO:0007669"/>
    <property type="project" value="InterPro"/>
</dbReference>
<feature type="transmembrane region" description="Helical" evidence="1">
    <location>
        <begin position="27"/>
        <end position="44"/>
    </location>
</feature>
<dbReference type="PANTHER" id="PTHR34220">
    <property type="entry name" value="SENSOR HISTIDINE KINASE YPDA"/>
    <property type="match status" value="1"/>
</dbReference>
<protein>
    <submittedName>
        <fullName evidence="4">GHKL domain-containing protein</fullName>
    </submittedName>
</protein>
<organism evidence="4 5">
    <name type="scientific">Sphingobacterium psychroaquaticum</name>
    <dbReference type="NCBI Taxonomy" id="561061"/>
    <lineage>
        <taxon>Bacteria</taxon>
        <taxon>Pseudomonadati</taxon>
        <taxon>Bacteroidota</taxon>
        <taxon>Sphingobacteriia</taxon>
        <taxon>Sphingobacteriales</taxon>
        <taxon>Sphingobacteriaceae</taxon>
        <taxon>Sphingobacterium</taxon>
    </lineage>
</organism>
<dbReference type="Pfam" id="PF14501">
    <property type="entry name" value="HATPase_c_5"/>
    <property type="match status" value="1"/>
</dbReference>
<dbReference type="GO" id="GO:0000155">
    <property type="term" value="F:phosphorelay sensor kinase activity"/>
    <property type="evidence" value="ECO:0007669"/>
    <property type="project" value="InterPro"/>
</dbReference>
<name>A0A1X7ILX1_9SPHI</name>
<feature type="domain" description="Sensor histidine kinase NatK-like C-terminal" evidence="3">
    <location>
        <begin position="270"/>
        <end position="361"/>
    </location>
</feature>
<keyword evidence="1" id="KW-0812">Transmembrane</keyword>
<sequence length="362" mass="41756">MQIMQHGVHNINHLKPILFLTQKKYRVLRHGVFLISFFIFLSQGRFLQDYIDKDKISMLLIVYAFFVSMFYVNMYVLVPKFLMKGQYPLYISVLCLLDTAGLYLLSIVMNKYVISVDVALITEQRLDLSDGVFLSIILILTSTTMKLFQRWVIDVERIAELNQLSLNLELNALKNQINPHFLFNMLNNVKSLVHKDPQLASAVIVKLSGFLRHQIYGTNDKKVLLSSEIEFLSNFLNLEKIRRDNLLIEIETDRLHEKGYLDTVFLPANLFTTFVENAVKHSADYDGEKPFISLSFSINNSRLLFVCRNSKSSKIVQINPAKDSGLGLANIQRRLDLLYQDQYNLNISSVSEEFTVTLNIPL</sequence>
<dbReference type="InterPro" id="IPR032834">
    <property type="entry name" value="NatK-like_C"/>
</dbReference>
<feature type="transmembrane region" description="Helical" evidence="1">
    <location>
        <begin position="56"/>
        <end position="77"/>
    </location>
</feature>
<dbReference type="STRING" id="561061.SAMN05660862_1004"/>
<dbReference type="Pfam" id="PF06580">
    <property type="entry name" value="His_kinase"/>
    <property type="match status" value="1"/>
</dbReference>
<gene>
    <name evidence="4" type="ORF">SAMN05660862_1004</name>
</gene>
<feature type="domain" description="Signal transduction histidine kinase internal region" evidence="2">
    <location>
        <begin position="169"/>
        <end position="245"/>
    </location>
</feature>
<evidence type="ECO:0000259" key="2">
    <source>
        <dbReference type="Pfam" id="PF06580"/>
    </source>
</evidence>
<evidence type="ECO:0000256" key="1">
    <source>
        <dbReference type="SAM" id="Phobius"/>
    </source>
</evidence>
<evidence type="ECO:0000259" key="3">
    <source>
        <dbReference type="Pfam" id="PF14501"/>
    </source>
</evidence>
<dbReference type="PANTHER" id="PTHR34220:SF7">
    <property type="entry name" value="SENSOR HISTIDINE KINASE YPDA"/>
    <property type="match status" value="1"/>
</dbReference>
<keyword evidence="5" id="KW-1185">Reference proteome</keyword>
<dbReference type="InterPro" id="IPR050640">
    <property type="entry name" value="Bact_2-comp_sensor_kinase"/>
</dbReference>
<accession>A0A1X7ILX1</accession>
<dbReference type="InterPro" id="IPR036890">
    <property type="entry name" value="HATPase_C_sf"/>
</dbReference>
<evidence type="ECO:0000313" key="5">
    <source>
        <dbReference type="Proteomes" id="UP000192980"/>
    </source>
</evidence>
<dbReference type="Gene3D" id="3.30.565.10">
    <property type="entry name" value="Histidine kinase-like ATPase, C-terminal domain"/>
    <property type="match status" value="1"/>
</dbReference>
<feature type="transmembrane region" description="Helical" evidence="1">
    <location>
        <begin position="89"/>
        <end position="108"/>
    </location>
</feature>
<dbReference type="EMBL" id="FXAU01000001">
    <property type="protein sequence ID" value="SMG15878.1"/>
    <property type="molecule type" value="Genomic_DNA"/>
</dbReference>
<keyword evidence="1" id="KW-0472">Membrane</keyword>
<reference evidence="4 5" key="1">
    <citation type="submission" date="2017-04" db="EMBL/GenBank/DDBJ databases">
        <authorList>
            <person name="Afonso C.L."/>
            <person name="Miller P.J."/>
            <person name="Scott M.A."/>
            <person name="Spackman E."/>
            <person name="Goraichik I."/>
            <person name="Dimitrov K.M."/>
            <person name="Suarez D.L."/>
            <person name="Swayne D.E."/>
        </authorList>
    </citation>
    <scope>NUCLEOTIDE SEQUENCE [LARGE SCALE GENOMIC DNA]</scope>
    <source>
        <strain evidence="4 5">DSM 22418</strain>
    </source>
</reference>
<dbReference type="Proteomes" id="UP000192980">
    <property type="component" value="Unassembled WGS sequence"/>
</dbReference>
<proteinExistence type="predicted"/>